<keyword evidence="3" id="KW-0274">FAD</keyword>
<organism evidence="5 6">
    <name type="scientific">Pedobacter cryoconitis</name>
    <dbReference type="NCBI Taxonomy" id="188932"/>
    <lineage>
        <taxon>Bacteria</taxon>
        <taxon>Pseudomonadati</taxon>
        <taxon>Bacteroidota</taxon>
        <taxon>Sphingobacteriia</taxon>
        <taxon>Sphingobacteriales</taxon>
        <taxon>Sphingobacteriaceae</taxon>
        <taxon>Pedobacter</taxon>
    </lineage>
</organism>
<dbReference type="Gene3D" id="3.30.9.10">
    <property type="entry name" value="D-Amino Acid Oxidase, subunit A, domain 2"/>
    <property type="match status" value="1"/>
</dbReference>
<dbReference type="PANTHER" id="PTHR43004">
    <property type="entry name" value="TRK SYSTEM POTASSIUM UPTAKE PROTEIN"/>
    <property type="match status" value="1"/>
</dbReference>
<proteinExistence type="predicted"/>
<dbReference type="PANTHER" id="PTHR43004:SF19">
    <property type="entry name" value="BINDING MONOOXYGENASE, PUTATIVE (JCVI)-RELATED"/>
    <property type="match status" value="1"/>
</dbReference>
<dbReference type="RefSeq" id="WP_183878167.1">
    <property type="nucleotide sequence ID" value="NZ_JACHCE010000001.1"/>
</dbReference>
<gene>
    <name evidence="5" type="ORF">HDE68_000277</name>
</gene>
<comment type="caution">
    <text evidence="5">The sequence shown here is derived from an EMBL/GenBank/DDBJ whole genome shotgun (WGS) entry which is preliminary data.</text>
</comment>
<dbReference type="InterPro" id="IPR002938">
    <property type="entry name" value="FAD-bd"/>
</dbReference>
<dbReference type="EMBL" id="JACHCE010000001">
    <property type="protein sequence ID" value="MBB5634392.1"/>
    <property type="molecule type" value="Genomic_DNA"/>
</dbReference>
<keyword evidence="2" id="KW-0285">Flavoprotein</keyword>
<dbReference type="GO" id="GO:0071949">
    <property type="term" value="F:FAD binding"/>
    <property type="evidence" value="ECO:0007669"/>
    <property type="project" value="InterPro"/>
</dbReference>
<dbReference type="PRINTS" id="PR00420">
    <property type="entry name" value="RNGMNOXGNASE"/>
</dbReference>
<protein>
    <submittedName>
        <fullName evidence="5">2-polyprenyl-6-methoxyphenol hydroxylase-like FAD-dependent oxidoreductase</fullName>
    </submittedName>
</protein>
<dbReference type="Proteomes" id="UP000537204">
    <property type="component" value="Unassembled WGS sequence"/>
</dbReference>
<dbReference type="Pfam" id="PF01494">
    <property type="entry name" value="FAD_binding_3"/>
    <property type="match status" value="1"/>
</dbReference>
<reference evidence="5 6" key="1">
    <citation type="submission" date="2020-08" db="EMBL/GenBank/DDBJ databases">
        <title>Genomic Encyclopedia of Type Strains, Phase IV (KMG-V): Genome sequencing to study the core and pangenomes of soil and plant-associated prokaryotes.</title>
        <authorList>
            <person name="Whitman W."/>
        </authorList>
    </citation>
    <scope>NUCLEOTIDE SEQUENCE [LARGE SCALE GENOMIC DNA]</scope>
    <source>
        <strain evidence="5 6">S3M1</strain>
    </source>
</reference>
<name>A0A7W8ZI08_9SPHI</name>
<comment type="cofactor">
    <cofactor evidence="1">
        <name>FAD</name>
        <dbReference type="ChEBI" id="CHEBI:57692"/>
    </cofactor>
</comment>
<dbReference type="Gene3D" id="3.40.30.120">
    <property type="match status" value="1"/>
</dbReference>
<evidence type="ECO:0000256" key="2">
    <source>
        <dbReference type="ARBA" id="ARBA00022630"/>
    </source>
</evidence>
<evidence type="ECO:0000256" key="3">
    <source>
        <dbReference type="ARBA" id="ARBA00022827"/>
    </source>
</evidence>
<evidence type="ECO:0000256" key="1">
    <source>
        <dbReference type="ARBA" id="ARBA00001974"/>
    </source>
</evidence>
<feature type="domain" description="FAD-binding" evidence="4">
    <location>
        <begin position="7"/>
        <end position="365"/>
    </location>
</feature>
<dbReference type="Gene3D" id="3.50.50.60">
    <property type="entry name" value="FAD/NAD(P)-binding domain"/>
    <property type="match status" value="1"/>
</dbReference>
<evidence type="ECO:0000259" key="4">
    <source>
        <dbReference type="Pfam" id="PF01494"/>
    </source>
</evidence>
<dbReference type="SUPFAM" id="SSF51905">
    <property type="entry name" value="FAD/NAD(P)-binding domain"/>
    <property type="match status" value="1"/>
</dbReference>
<dbReference type="AlphaFoldDB" id="A0A7W8ZI08"/>
<dbReference type="InterPro" id="IPR050641">
    <property type="entry name" value="RIFMO-like"/>
</dbReference>
<dbReference type="GO" id="GO:0016709">
    <property type="term" value="F:oxidoreductase activity, acting on paired donors, with incorporation or reduction of molecular oxygen, NAD(P)H as one donor, and incorporation of one atom of oxygen"/>
    <property type="evidence" value="ECO:0007669"/>
    <property type="project" value="UniProtKB-ARBA"/>
</dbReference>
<sequence>MKQQIEKTQVIILGGGITGLSAALYLAQQKVDFILIEKHKGTSINPRARTIDIRTMELFRGLGINEDLREGGKALAPAWGIIRGSNMLEALQNPAGKITPAQLMEAQKEFKSFAERSPETVCRCTQDISEAIIYETAKEQGSDLRFYHQVLSFVQHENEVEVLVENRITGVQYTIKADYMIAADGANSMVRKQLDIPVSGNGSWTDLLNIYFEADLEHLVKGREFSQFLIDTPEITGFLLAINNKDKWAFHLRYYPEKGETITDYPEEKLVATLRHILGIPDQKISILQVLPWQLTVIIASEMRINNIFLAGDAAHTMTPYAGKGANSGVQDVQNLAWKIAAVLKHGAGDALLDTYPVERQPVGAYYAMLSGELADKSGLINSVLMVEKAKDLIGLPNYGYYSSAVQREANLPFSYFIGEPGTRVPHLWLDESHKGSSLDWIRGQFVLIVNNSEGWRDECDKVEQELDINIQLVTLNEENIRNEWKELTQTTYAEALLIRPDDFVAAKLVPGDLVHTMQSILSQKDN</sequence>
<evidence type="ECO:0000313" key="5">
    <source>
        <dbReference type="EMBL" id="MBB5634392.1"/>
    </source>
</evidence>
<dbReference type="InterPro" id="IPR036188">
    <property type="entry name" value="FAD/NAD-bd_sf"/>
</dbReference>
<evidence type="ECO:0000313" key="6">
    <source>
        <dbReference type="Proteomes" id="UP000537204"/>
    </source>
</evidence>
<dbReference type="Pfam" id="PF21274">
    <property type="entry name" value="Rng_hyd_C"/>
    <property type="match status" value="1"/>
</dbReference>
<accession>A0A7W8ZI08</accession>